<dbReference type="Gene3D" id="3.90.50.10">
    <property type="entry name" value="Photosynthetic Reaction Center, subunit H, domain 2"/>
    <property type="match status" value="2"/>
</dbReference>
<dbReference type="Proteomes" id="UP000199628">
    <property type="component" value="Unassembled WGS sequence"/>
</dbReference>
<dbReference type="GO" id="GO:0019684">
    <property type="term" value="P:photosynthesis, light reaction"/>
    <property type="evidence" value="ECO:0007669"/>
    <property type="project" value="InterPro"/>
</dbReference>
<dbReference type="OrthoDB" id="7274881at2"/>
<dbReference type="SUPFAM" id="SSF50346">
    <property type="entry name" value="PRC-barrel domain"/>
    <property type="match status" value="2"/>
</dbReference>
<dbReference type="RefSeq" id="WP_093031669.1">
    <property type="nucleotide sequence ID" value="NZ_FMZV01000007.1"/>
</dbReference>
<organism evidence="1 2">
    <name type="scientific">Ruegeria marina</name>
    <dbReference type="NCBI Taxonomy" id="639004"/>
    <lineage>
        <taxon>Bacteria</taxon>
        <taxon>Pseudomonadati</taxon>
        <taxon>Pseudomonadota</taxon>
        <taxon>Alphaproteobacteria</taxon>
        <taxon>Rhodobacterales</taxon>
        <taxon>Roseobacteraceae</taxon>
        <taxon>Ruegeria</taxon>
    </lineage>
</organism>
<name>A0A1G6UZA4_9RHOB</name>
<reference evidence="2" key="1">
    <citation type="submission" date="2016-10" db="EMBL/GenBank/DDBJ databases">
        <authorList>
            <person name="Varghese N."/>
            <person name="Submissions S."/>
        </authorList>
    </citation>
    <scope>NUCLEOTIDE SEQUENCE [LARGE SCALE GENOMIC DNA]</scope>
    <source>
        <strain evidence="2">CGMCC 1.9108</strain>
    </source>
</reference>
<accession>A0A1G6UZA4</accession>
<dbReference type="InterPro" id="IPR014747">
    <property type="entry name" value="Bac_photo_RC_H_C"/>
</dbReference>
<protein>
    <recommendedName>
        <fullName evidence="3">PRC-barrel domain-containing protein</fullName>
    </recommendedName>
</protein>
<dbReference type="STRING" id="639004.SAMN04488239_107195"/>
<evidence type="ECO:0008006" key="3">
    <source>
        <dbReference type="Google" id="ProtNLM"/>
    </source>
</evidence>
<dbReference type="AlphaFoldDB" id="A0A1G6UZA4"/>
<gene>
    <name evidence="1" type="ORF">SAMN04488239_107195</name>
</gene>
<dbReference type="GO" id="GO:0030077">
    <property type="term" value="C:plasma membrane light-harvesting complex"/>
    <property type="evidence" value="ECO:0007669"/>
    <property type="project" value="InterPro"/>
</dbReference>
<evidence type="ECO:0000313" key="1">
    <source>
        <dbReference type="EMBL" id="SDD46603.1"/>
    </source>
</evidence>
<proteinExistence type="predicted"/>
<dbReference type="EMBL" id="FMZV01000007">
    <property type="protein sequence ID" value="SDD46603.1"/>
    <property type="molecule type" value="Genomic_DNA"/>
</dbReference>
<evidence type="ECO:0000313" key="2">
    <source>
        <dbReference type="Proteomes" id="UP000199628"/>
    </source>
</evidence>
<dbReference type="InterPro" id="IPR011033">
    <property type="entry name" value="PRC_barrel-like_sf"/>
</dbReference>
<sequence length="255" mass="28665">MLLSYNDLRRFAIEAADGRKGHAEDFYLDDESWRVRYLVTETGFLFTRQQGLVKSTLLGTPDVERRTVPIALNKKQLDEAQSPDKHPPVSVQQEHAVRHRQFELWPALMLGVPGAAYTPARAEHQLFGGPEAERNLGDAPQNPEDPHLRSMAEMMGYAVRARDGQIGSIVDFLLDPDGWKIRYIAADTGTWLPGRQVVIRTDWISAVSWADQSIAVDDTKETVEQSPELTQIEDLERSDAHLAFTPYGAYGAHPM</sequence>
<keyword evidence="2" id="KW-1185">Reference proteome</keyword>